<proteinExistence type="predicted"/>
<comment type="caution">
    <text evidence="2">The sequence shown here is derived from an EMBL/GenBank/DDBJ whole genome shotgun (WGS) entry which is preliminary data.</text>
</comment>
<keyword evidence="4" id="KW-1185">Reference proteome</keyword>
<evidence type="ECO:0000313" key="1">
    <source>
        <dbReference type="EMBL" id="CAI6089134.1"/>
    </source>
</evidence>
<reference evidence="2" key="1">
    <citation type="submission" date="2023-01" db="EMBL/GenBank/DDBJ databases">
        <authorList>
            <person name="Piombo E."/>
        </authorList>
    </citation>
    <scope>NUCLEOTIDE SEQUENCE</scope>
</reference>
<organism evidence="2 4">
    <name type="scientific">Clonostachys chloroleuca</name>
    <dbReference type="NCBI Taxonomy" id="1926264"/>
    <lineage>
        <taxon>Eukaryota</taxon>
        <taxon>Fungi</taxon>
        <taxon>Dikarya</taxon>
        <taxon>Ascomycota</taxon>
        <taxon>Pezizomycotina</taxon>
        <taxon>Sordariomycetes</taxon>
        <taxon>Hypocreomycetidae</taxon>
        <taxon>Hypocreales</taxon>
        <taxon>Bionectriaceae</taxon>
        <taxon>Clonostachys</taxon>
    </lineage>
</organism>
<protein>
    <submittedName>
        <fullName evidence="2">Uncharacterized protein</fullName>
    </submittedName>
</protein>
<evidence type="ECO:0000313" key="3">
    <source>
        <dbReference type="EMBL" id="CAI6091512.1"/>
    </source>
</evidence>
<dbReference type="Proteomes" id="UP001160390">
    <property type="component" value="Unassembled WGS sequence"/>
</dbReference>
<dbReference type="EMBL" id="CABFNP030000919">
    <property type="protein sequence ID" value="CAI6089134.1"/>
    <property type="molecule type" value="Genomic_DNA"/>
</dbReference>
<evidence type="ECO:0000313" key="2">
    <source>
        <dbReference type="EMBL" id="CAI6089204.1"/>
    </source>
</evidence>
<dbReference type="EMBL" id="CABFNP030001174">
    <property type="protein sequence ID" value="CAI6091512.1"/>
    <property type="molecule type" value="Genomic_DNA"/>
</dbReference>
<name>A0AA35Q3S6_9HYPO</name>
<sequence length="73" mass="7706">MSLLSIAVVHHAGNMRAIDAYFFSTSASTESGLNTSVLHIISIVNSKAKKNLLLGIVGVCVPWSPLSKNNAPL</sequence>
<gene>
    <name evidence="2" type="ORF">CCHLO57077_00019048</name>
    <name evidence="3" type="ORF">CCHLO57077_00019215</name>
    <name evidence="1" type="ORF">CCHLO57077_00019301</name>
</gene>
<evidence type="ECO:0000313" key="4">
    <source>
        <dbReference type="Proteomes" id="UP001160390"/>
    </source>
</evidence>
<dbReference type="EMBL" id="CABFNP030000948">
    <property type="protein sequence ID" value="CAI6089204.1"/>
    <property type="molecule type" value="Genomic_DNA"/>
</dbReference>
<accession>A0AA35Q3S6</accession>
<dbReference type="AlphaFoldDB" id="A0AA35Q3S6"/>